<sequence>MNTSTFSKAACLPTLQSSLLPGLGLSALIAAIATAIGKLGWLQAHGLSALTLAIMFGMLVGNLGYRRIAPACAAGVNFSKQNLLRLGIVLYGFRLTFQDIGNVGLSGVLIDALVLCSTFGMALLLGTRLFKLERDTALLIGAGSSICGAAAVMATEPVLRAHPAQVTVAVATVVVFGSMAIFAYPLLYQLNLHWHFLAGSPLAYGIYTGSTVHEVAQVVAAARAIGPDAANTAVITKMVRVMMLAPFLMLLSAYVSKKSAKRPTASVEKGSARLAIPWFAFGFVAVVALNSLAVLPTALTGHINNADAILLAMAMAALGLSTHFSAIRAAGLKPLLFAALLFVWLIVGGAAINTVVLRVFG</sequence>
<feature type="transmembrane region" description="Helical" evidence="7">
    <location>
        <begin position="335"/>
        <end position="360"/>
    </location>
</feature>
<evidence type="ECO:0000313" key="9">
    <source>
        <dbReference type="Proteomes" id="UP001596045"/>
    </source>
</evidence>
<protein>
    <submittedName>
        <fullName evidence="8">YeiH family protein</fullName>
    </submittedName>
</protein>
<dbReference type="NCBIfam" id="TIGR00698">
    <property type="entry name" value="YeiH family putative sulfate export transporter"/>
    <property type="match status" value="1"/>
</dbReference>
<dbReference type="Proteomes" id="UP001596045">
    <property type="component" value="Unassembled WGS sequence"/>
</dbReference>
<evidence type="ECO:0000256" key="1">
    <source>
        <dbReference type="ARBA" id="ARBA00004651"/>
    </source>
</evidence>
<dbReference type="EMBL" id="JBHSMT010000014">
    <property type="protein sequence ID" value="MFC5474436.1"/>
    <property type="molecule type" value="Genomic_DNA"/>
</dbReference>
<keyword evidence="6 7" id="KW-0472">Membrane</keyword>
<reference evidence="9" key="1">
    <citation type="journal article" date="2019" name="Int. J. Syst. Evol. Microbiol.">
        <title>The Global Catalogue of Microorganisms (GCM) 10K type strain sequencing project: providing services to taxonomists for standard genome sequencing and annotation.</title>
        <authorList>
            <consortium name="The Broad Institute Genomics Platform"/>
            <consortium name="The Broad Institute Genome Sequencing Center for Infectious Disease"/>
            <person name="Wu L."/>
            <person name="Ma J."/>
        </authorList>
    </citation>
    <scope>NUCLEOTIDE SEQUENCE [LARGE SCALE GENOMIC DNA]</scope>
    <source>
        <strain evidence="9">JCM 17066</strain>
    </source>
</reference>
<evidence type="ECO:0000256" key="5">
    <source>
        <dbReference type="ARBA" id="ARBA00022989"/>
    </source>
</evidence>
<dbReference type="PANTHER" id="PTHR30106:SF2">
    <property type="entry name" value="UPF0324 INNER MEMBRANE PROTEIN YEIH"/>
    <property type="match status" value="1"/>
</dbReference>
<feature type="transmembrane region" description="Helical" evidence="7">
    <location>
        <begin position="103"/>
        <end position="125"/>
    </location>
</feature>
<evidence type="ECO:0000256" key="6">
    <source>
        <dbReference type="ARBA" id="ARBA00023136"/>
    </source>
</evidence>
<keyword evidence="3" id="KW-1003">Cell membrane</keyword>
<evidence type="ECO:0000256" key="7">
    <source>
        <dbReference type="SAM" id="Phobius"/>
    </source>
</evidence>
<dbReference type="Pfam" id="PF03601">
    <property type="entry name" value="Cons_hypoth698"/>
    <property type="match status" value="1"/>
</dbReference>
<evidence type="ECO:0000256" key="4">
    <source>
        <dbReference type="ARBA" id="ARBA00022692"/>
    </source>
</evidence>
<accession>A0ABW0MBX6</accession>
<dbReference type="InterPro" id="IPR004630">
    <property type="entry name" value="UPF0324_YeiH-like"/>
</dbReference>
<organism evidence="8 9">
    <name type="scientific">Paraherbaspirillum soli</name>
    <dbReference type="NCBI Taxonomy" id="631222"/>
    <lineage>
        <taxon>Bacteria</taxon>
        <taxon>Pseudomonadati</taxon>
        <taxon>Pseudomonadota</taxon>
        <taxon>Betaproteobacteria</taxon>
        <taxon>Burkholderiales</taxon>
        <taxon>Oxalobacteraceae</taxon>
        <taxon>Paraherbaspirillum</taxon>
    </lineage>
</organism>
<feature type="transmembrane region" description="Helical" evidence="7">
    <location>
        <begin position="166"/>
        <end position="187"/>
    </location>
</feature>
<feature type="transmembrane region" description="Helical" evidence="7">
    <location>
        <begin position="275"/>
        <end position="296"/>
    </location>
</feature>
<keyword evidence="4 7" id="KW-0812">Transmembrane</keyword>
<keyword evidence="5 7" id="KW-1133">Transmembrane helix</keyword>
<feature type="transmembrane region" description="Helical" evidence="7">
    <location>
        <begin position="238"/>
        <end position="255"/>
    </location>
</feature>
<evidence type="ECO:0000256" key="2">
    <source>
        <dbReference type="ARBA" id="ARBA00007977"/>
    </source>
</evidence>
<keyword evidence="9" id="KW-1185">Reference proteome</keyword>
<comment type="similarity">
    <text evidence="2">Belongs to the UPF0324 family.</text>
</comment>
<name>A0ABW0MBX6_9BURK</name>
<evidence type="ECO:0000313" key="8">
    <source>
        <dbReference type="EMBL" id="MFC5474436.1"/>
    </source>
</evidence>
<feature type="transmembrane region" description="Helical" evidence="7">
    <location>
        <begin position="41"/>
        <end position="61"/>
    </location>
</feature>
<comment type="subcellular location">
    <subcellularLocation>
        <location evidence="1">Cell membrane</location>
        <topology evidence="1">Multi-pass membrane protein</topology>
    </subcellularLocation>
</comment>
<feature type="transmembrane region" description="Helical" evidence="7">
    <location>
        <begin position="137"/>
        <end position="154"/>
    </location>
</feature>
<evidence type="ECO:0000256" key="3">
    <source>
        <dbReference type="ARBA" id="ARBA00022475"/>
    </source>
</evidence>
<dbReference type="RefSeq" id="WP_378997546.1">
    <property type="nucleotide sequence ID" value="NZ_JBHSMT010000014.1"/>
</dbReference>
<feature type="transmembrane region" description="Helical" evidence="7">
    <location>
        <begin position="308"/>
        <end position="329"/>
    </location>
</feature>
<proteinExistence type="inferred from homology"/>
<comment type="caution">
    <text evidence="8">The sequence shown here is derived from an EMBL/GenBank/DDBJ whole genome shotgun (WGS) entry which is preliminary data.</text>
</comment>
<dbReference type="PANTHER" id="PTHR30106">
    <property type="entry name" value="INNER MEMBRANE PROTEIN YEIH-RELATED"/>
    <property type="match status" value="1"/>
</dbReference>
<gene>
    <name evidence="8" type="ORF">ACFPM8_10745</name>
</gene>
<dbReference type="InterPro" id="IPR018383">
    <property type="entry name" value="UPF0324_pro"/>
</dbReference>